<dbReference type="RefSeq" id="XP_007388931.1">
    <property type="nucleotide sequence ID" value="XM_007388869.1"/>
</dbReference>
<sequence>LLGYVDDTFSYDEADHLEFYAPYHRLLPRKQKLLLELWDDLCIPHEDRKQVFGSPLPIIGFEVDANQMSISLSSDKRNELLARIREFATLPLHKRRRYPLKEYWRLGGWINWALNVFPLLRPGLSLLYAKTRGKTEPHQLVSMSVALSRDLLWIAGHMEHLDGVYLFESIEWS</sequence>
<dbReference type="OMA" id="WIAGHME"/>
<feature type="non-terminal residue" evidence="1">
    <location>
        <position position="173"/>
    </location>
</feature>
<dbReference type="KEGG" id="psq:PUNSTDRAFT_28574"/>
<protein>
    <recommendedName>
        <fullName evidence="3">Reverse transcriptase domain-containing protein</fullName>
    </recommendedName>
</protein>
<organism evidence="1 2">
    <name type="scientific">Punctularia strigosozonata (strain HHB-11173)</name>
    <name type="common">White-rot fungus</name>
    <dbReference type="NCBI Taxonomy" id="741275"/>
    <lineage>
        <taxon>Eukaryota</taxon>
        <taxon>Fungi</taxon>
        <taxon>Dikarya</taxon>
        <taxon>Basidiomycota</taxon>
        <taxon>Agaricomycotina</taxon>
        <taxon>Agaricomycetes</taxon>
        <taxon>Corticiales</taxon>
        <taxon>Punctulariaceae</taxon>
        <taxon>Punctularia</taxon>
    </lineage>
</organism>
<dbReference type="OrthoDB" id="198652at2759"/>
<feature type="non-terminal residue" evidence="1">
    <location>
        <position position="1"/>
    </location>
</feature>
<dbReference type="AlphaFoldDB" id="R7S0Y3"/>
<reference evidence="2" key="1">
    <citation type="journal article" date="2012" name="Science">
        <title>The Paleozoic origin of enzymatic lignin decomposition reconstructed from 31 fungal genomes.</title>
        <authorList>
            <person name="Floudas D."/>
            <person name="Binder M."/>
            <person name="Riley R."/>
            <person name="Barry K."/>
            <person name="Blanchette R.A."/>
            <person name="Henrissat B."/>
            <person name="Martinez A.T."/>
            <person name="Otillar R."/>
            <person name="Spatafora J.W."/>
            <person name="Yadav J.S."/>
            <person name="Aerts A."/>
            <person name="Benoit I."/>
            <person name="Boyd A."/>
            <person name="Carlson A."/>
            <person name="Copeland A."/>
            <person name="Coutinho P.M."/>
            <person name="de Vries R.P."/>
            <person name="Ferreira P."/>
            <person name="Findley K."/>
            <person name="Foster B."/>
            <person name="Gaskell J."/>
            <person name="Glotzer D."/>
            <person name="Gorecki P."/>
            <person name="Heitman J."/>
            <person name="Hesse C."/>
            <person name="Hori C."/>
            <person name="Igarashi K."/>
            <person name="Jurgens J.A."/>
            <person name="Kallen N."/>
            <person name="Kersten P."/>
            <person name="Kohler A."/>
            <person name="Kuees U."/>
            <person name="Kumar T.K.A."/>
            <person name="Kuo A."/>
            <person name="LaButti K."/>
            <person name="Larrondo L.F."/>
            <person name="Lindquist E."/>
            <person name="Ling A."/>
            <person name="Lombard V."/>
            <person name="Lucas S."/>
            <person name="Lundell T."/>
            <person name="Martin R."/>
            <person name="McLaughlin D.J."/>
            <person name="Morgenstern I."/>
            <person name="Morin E."/>
            <person name="Murat C."/>
            <person name="Nagy L.G."/>
            <person name="Nolan M."/>
            <person name="Ohm R.A."/>
            <person name="Patyshakuliyeva A."/>
            <person name="Rokas A."/>
            <person name="Ruiz-Duenas F.J."/>
            <person name="Sabat G."/>
            <person name="Salamov A."/>
            <person name="Samejima M."/>
            <person name="Schmutz J."/>
            <person name="Slot J.C."/>
            <person name="St John F."/>
            <person name="Stenlid J."/>
            <person name="Sun H."/>
            <person name="Sun S."/>
            <person name="Syed K."/>
            <person name="Tsang A."/>
            <person name="Wiebenga A."/>
            <person name="Young D."/>
            <person name="Pisabarro A."/>
            <person name="Eastwood D.C."/>
            <person name="Martin F."/>
            <person name="Cullen D."/>
            <person name="Grigoriev I.V."/>
            <person name="Hibbett D.S."/>
        </authorList>
    </citation>
    <scope>NUCLEOTIDE SEQUENCE [LARGE SCALE GENOMIC DNA]</scope>
    <source>
        <strain evidence="2">HHB-11173 SS5</strain>
    </source>
</reference>
<dbReference type="Proteomes" id="UP000054196">
    <property type="component" value="Unassembled WGS sequence"/>
</dbReference>
<keyword evidence="2" id="KW-1185">Reference proteome</keyword>
<name>R7S0Y3_PUNST</name>
<evidence type="ECO:0000313" key="2">
    <source>
        <dbReference type="Proteomes" id="UP000054196"/>
    </source>
</evidence>
<dbReference type="eggNOG" id="ENOG502S0CW">
    <property type="taxonomic scope" value="Eukaryota"/>
</dbReference>
<proteinExistence type="predicted"/>
<evidence type="ECO:0008006" key="3">
    <source>
        <dbReference type="Google" id="ProtNLM"/>
    </source>
</evidence>
<dbReference type="EMBL" id="JH687558">
    <property type="protein sequence ID" value="EIN03873.1"/>
    <property type="molecule type" value="Genomic_DNA"/>
</dbReference>
<evidence type="ECO:0000313" key="1">
    <source>
        <dbReference type="EMBL" id="EIN03873.1"/>
    </source>
</evidence>
<accession>R7S0Y3</accession>
<dbReference type="GeneID" id="18882085"/>
<dbReference type="HOGENOM" id="CLU_134793_0_0_1"/>
<gene>
    <name evidence="1" type="ORF">PUNSTDRAFT_28574</name>
</gene>